<protein>
    <submittedName>
        <fullName evidence="1">Uncharacterized protein</fullName>
    </submittedName>
</protein>
<keyword evidence="2" id="KW-1185">Reference proteome</keyword>
<accession>A0AA36ALV8</accession>
<evidence type="ECO:0000313" key="2">
    <source>
        <dbReference type="Proteomes" id="UP001162480"/>
    </source>
</evidence>
<name>A0AA36ALV8_OCTVU</name>
<proteinExistence type="predicted"/>
<organism evidence="1 2">
    <name type="scientific">Octopus vulgaris</name>
    <name type="common">Common octopus</name>
    <dbReference type="NCBI Taxonomy" id="6645"/>
    <lineage>
        <taxon>Eukaryota</taxon>
        <taxon>Metazoa</taxon>
        <taxon>Spiralia</taxon>
        <taxon>Lophotrochozoa</taxon>
        <taxon>Mollusca</taxon>
        <taxon>Cephalopoda</taxon>
        <taxon>Coleoidea</taxon>
        <taxon>Octopodiformes</taxon>
        <taxon>Octopoda</taxon>
        <taxon>Incirrata</taxon>
        <taxon>Octopodidae</taxon>
        <taxon>Octopus</taxon>
    </lineage>
</organism>
<dbReference type="EMBL" id="OX597815">
    <property type="protein sequence ID" value="CAI9718605.1"/>
    <property type="molecule type" value="Genomic_DNA"/>
</dbReference>
<dbReference type="Proteomes" id="UP001162480">
    <property type="component" value="Chromosome 2"/>
</dbReference>
<dbReference type="AlphaFoldDB" id="A0AA36ALV8"/>
<gene>
    <name evidence="1" type="ORF">OCTVUL_1B012752</name>
</gene>
<evidence type="ECO:0000313" key="1">
    <source>
        <dbReference type="EMBL" id="CAI9718605.1"/>
    </source>
</evidence>
<sequence length="72" mass="8202">MQYLELSGYLRMGKGNCEEKSSPSFISLFSTNKQLIDFSSGHIYNIVDIASHRPTHLFFAKIPISNHITNKQ</sequence>
<reference evidence="1" key="1">
    <citation type="submission" date="2023-08" db="EMBL/GenBank/DDBJ databases">
        <authorList>
            <person name="Alioto T."/>
            <person name="Alioto T."/>
            <person name="Gomez Garrido J."/>
        </authorList>
    </citation>
    <scope>NUCLEOTIDE SEQUENCE</scope>
</reference>